<feature type="domain" description="ABC transporter" evidence="1">
    <location>
        <begin position="20"/>
        <end position="137"/>
    </location>
</feature>
<dbReference type="GO" id="GO:0005524">
    <property type="term" value="F:ATP binding"/>
    <property type="evidence" value="ECO:0007669"/>
    <property type="project" value="InterPro"/>
</dbReference>
<dbReference type="OrthoDB" id="10255969at2759"/>
<dbReference type="EMBL" id="LNIX01000005">
    <property type="protein sequence ID" value="OXA55149.1"/>
    <property type="molecule type" value="Genomic_DNA"/>
</dbReference>
<evidence type="ECO:0000313" key="2">
    <source>
        <dbReference type="EMBL" id="OXA55149.1"/>
    </source>
</evidence>
<dbReference type="AlphaFoldDB" id="A0A226ECI7"/>
<proteinExistence type="predicted"/>
<dbReference type="PANTHER" id="PTHR43038">
    <property type="entry name" value="ATP-BINDING CASSETTE, SUB-FAMILY H, MEMBER 1"/>
    <property type="match status" value="1"/>
</dbReference>
<dbReference type="PANTHER" id="PTHR43038:SF3">
    <property type="entry name" value="ABC TRANSPORTER G FAMILY MEMBER 20 ISOFORM X1"/>
    <property type="match status" value="1"/>
</dbReference>
<dbReference type="OMA" id="PSHRIAN"/>
<dbReference type="InterPro" id="IPR027417">
    <property type="entry name" value="P-loop_NTPase"/>
</dbReference>
<reference evidence="2 3" key="1">
    <citation type="submission" date="2015-12" db="EMBL/GenBank/DDBJ databases">
        <title>The genome of Folsomia candida.</title>
        <authorList>
            <person name="Faddeeva A."/>
            <person name="Derks M.F."/>
            <person name="Anvar Y."/>
            <person name="Smit S."/>
            <person name="Van Straalen N."/>
            <person name="Roelofs D."/>
        </authorList>
    </citation>
    <scope>NUCLEOTIDE SEQUENCE [LARGE SCALE GENOMIC DNA]</scope>
    <source>
        <strain evidence="2 3">VU population</strain>
        <tissue evidence="2">Whole body</tissue>
    </source>
</reference>
<accession>A0A226ECI7</accession>
<dbReference type="GO" id="GO:0016887">
    <property type="term" value="F:ATP hydrolysis activity"/>
    <property type="evidence" value="ECO:0007669"/>
    <property type="project" value="InterPro"/>
</dbReference>
<protein>
    <submittedName>
        <fullName evidence="2">ABC transporter G family member 23</fullName>
    </submittedName>
</protein>
<sequence>MAVVQIRNGYKSYNSEGYVLRNLSMDVHRGEIYGLLGASGCGKTTLISCLVGLRQFDRGQFAVFGRPGGDVLGKLGGYMPQDISLQLFLTIEESLTYYGMIYGLKNQEIENRIKFLTKFLDLKSSRMNIGCLSGGQKLGVPVPGFFGILFPGIPGKRDPEIPGFEELKSRDFGIFQFVNQK</sequence>
<dbReference type="Proteomes" id="UP000198287">
    <property type="component" value="Unassembled WGS sequence"/>
</dbReference>
<keyword evidence="3" id="KW-1185">Reference proteome</keyword>
<dbReference type="SUPFAM" id="SSF52540">
    <property type="entry name" value="P-loop containing nucleoside triphosphate hydrolases"/>
    <property type="match status" value="1"/>
</dbReference>
<dbReference type="Pfam" id="PF00005">
    <property type="entry name" value="ABC_tran"/>
    <property type="match status" value="1"/>
</dbReference>
<dbReference type="Gene3D" id="3.40.50.300">
    <property type="entry name" value="P-loop containing nucleotide triphosphate hydrolases"/>
    <property type="match status" value="1"/>
</dbReference>
<comment type="caution">
    <text evidence="2">The sequence shown here is derived from an EMBL/GenBank/DDBJ whole genome shotgun (WGS) entry which is preliminary data.</text>
</comment>
<evidence type="ECO:0000313" key="3">
    <source>
        <dbReference type="Proteomes" id="UP000198287"/>
    </source>
</evidence>
<organism evidence="2 3">
    <name type="scientific">Folsomia candida</name>
    <name type="common">Springtail</name>
    <dbReference type="NCBI Taxonomy" id="158441"/>
    <lineage>
        <taxon>Eukaryota</taxon>
        <taxon>Metazoa</taxon>
        <taxon>Ecdysozoa</taxon>
        <taxon>Arthropoda</taxon>
        <taxon>Hexapoda</taxon>
        <taxon>Collembola</taxon>
        <taxon>Entomobryomorpha</taxon>
        <taxon>Isotomoidea</taxon>
        <taxon>Isotomidae</taxon>
        <taxon>Proisotominae</taxon>
        <taxon>Folsomia</taxon>
    </lineage>
</organism>
<evidence type="ECO:0000259" key="1">
    <source>
        <dbReference type="Pfam" id="PF00005"/>
    </source>
</evidence>
<name>A0A226ECI7_FOLCA</name>
<gene>
    <name evidence="2" type="ORF">Fcan01_10505</name>
</gene>
<dbReference type="InterPro" id="IPR003439">
    <property type="entry name" value="ABC_transporter-like_ATP-bd"/>
</dbReference>